<protein>
    <submittedName>
        <fullName evidence="2">Uncharacterized protein</fullName>
    </submittedName>
</protein>
<gene>
    <name evidence="2" type="ORF">RRG08_042997</name>
</gene>
<proteinExistence type="predicted"/>
<dbReference type="Proteomes" id="UP001283361">
    <property type="component" value="Unassembled WGS sequence"/>
</dbReference>
<feature type="compositionally biased region" description="Basic residues" evidence="1">
    <location>
        <begin position="1"/>
        <end position="15"/>
    </location>
</feature>
<organism evidence="2 3">
    <name type="scientific">Elysia crispata</name>
    <name type="common">lettuce slug</name>
    <dbReference type="NCBI Taxonomy" id="231223"/>
    <lineage>
        <taxon>Eukaryota</taxon>
        <taxon>Metazoa</taxon>
        <taxon>Spiralia</taxon>
        <taxon>Lophotrochozoa</taxon>
        <taxon>Mollusca</taxon>
        <taxon>Gastropoda</taxon>
        <taxon>Heterobranchia</taxon>
        <taxon>Euthyneura</taxon>
        <taxon>Panpulmonata</taxon>
        <taxon>Sacoglossa</taxon>
        <taxon>Placobranchoidea</taxon>
        <taxon>Plakobranchidae</taxon>
        <taxon>Elysia</taxon>
    </lineage>
</organism>
<dbReference type="AlphaFoldDB" id="A0AAE0XYQ2"/>
<reference evidence="2" key="1">
    <citation type="journal article" date="2023" name="G3 (Bethesda)">
        <title>A reference genome for the long-term kleptoplast-retaining sea slug Elysia crispata morphotype clarki.</title>
        <authorList>
            <person name="Eastman K.E."/>
            <person name="Pendleton A.L."/>
            <person name="Shaikh M.A."/>
            <person name="Suttiyut T."/>
            <person name="Ogas R."/>
            <person name="Tomko P."/>
            <person name="Gavelis G."/>
            <person name="Widhalm J.R."/>
            <person name="Wisecaver J.H."/>
        </authorList>
    </citation>
    <scope>NUCLEOTIDE SEQUENCE</scope>
    <source>
        <strain evidence="2">ECLA1</strain>
    </source>
</reference>
<feature type="compositionally biased region" description="Polar residues" evidence="1">
    <location>
        <begin position="17"/>
        <end position="30"/>
    </location>
</feature>
<feature type="region of interest" description="Disordered" evidence="1">
    <location>
        <begin position="1"/>
        <end position="31"/>
    </location>
</feature>
<evidence type="ECO:0000313" key="2">
    <source>
        <dbReference type="EMBL" id="KAK3725579.1"/>
    </source>
</evidence>
<dbReference type="EMBL" id="JAWDGP010007329">
    <property type="protein sequence ID" value="KAK3725579.1"/>
    <property type="molecule type" value="Genomic_DNA"/>
</dbReference>
<comment type="caution">
    <text evidence="2">The sequence shown here is derived from an EMBL/GenBank/DDBJ whole genome shotgun (WGS) entry which is preliminary data.</text>
</comment>
<keyword evidence="3" id="KW-1185">Reference proteome</keyword>
<evidence type="ECO:0000256" key="1">
    <source>
        <dbReference type="SAM" id="MobiDB-lite"/>
    </source>
</evidence>
<evidence type="ECO:0000313" key="3">
    <source>
        <dbReference type="Proteomes" id="UP001283361"/>
    </source>
</evidence>
<sequence>MVYKHHLSRTARRQRSGVASNMGQAGSPTCRSKIRSKAGSERYCVSPHSRLLGSRLHTYCWPLRLRIIARSLGAHCHLHANLLRYLMNIDERFREDRTIALPSSSLSSSRSLYSALRAIL</sequence>
<name>A0AAE0XYQ2_9GAST</name>
<accession>A0AAE0XYQ2</accession>